<proteinExistence type="predicted"/>
<evidence type="ECO:0008006" key="3">
    <source>
        <dbReference type="Google" id="ProtNLM"/>
    </source>
</evidence>
<protein>
    <recommendedName>
        <fullName evidence="3">YcgL domain-containing protein</fullName>
    </recommendedName>
</protein>
<accession>A0A3A1YKH4</accession>
<dbReference type="InterPro" id="IPR038068">
    <property type="entry name" value="YcgL-like_sf"/>
</dbReference>
<reference evidence="1 2" key="1">
    <citation type="submission" date="2017-08" db="EMBL/GenBank/DDBJ databases">
        <title>Reclassification of Bisgaard taxon 37 and 44.</title>
        <authorList>
            <person name="Christensen H."/>
        </authorList>
    </citation>
    <scope>NUCLEOTIDE SEQUENCE [LARGE SCALE GENOMIC DNA]</scope>
    <source>
        <strain evidence="1 2">EEAB3T1</strain>
    </source>
</reference>
<dbReference type="Proteomes" id="UP000265964">
    <property type="component" value="Unassembled WGS sequence"/>
</dbReference>
<evidence type="ECO:0000313" key="1">
    <source>
        <dbReference type="EMBL" id="RIY38763.1"/>
    </source>
</evidence>
<dbReference type="OrthoDB" id="5678708at2"/>
<keyword evidence="2" id="KW-1185">Reference proteome</keyword>
<dbReference type="RefSeq" id="WP_119533989.1">
    <property type="nucleotide sequence ID" value="NZ_NRJF01000007.1"/>
</dbReference>
<gene>
    <name evidence="1" type="ORF">CKF59_00290</name>
</gene>
<dbReference type="Gene3D" id="3.10.510.20">
    <property type="entry name" value="YcgL domain"/>
    <property type="match status" value="1"/>
</dbReference>
<evidence type="ECO:0000313" key="2">
    <source>
        <dbReference type="Proteomes" id="UP000265964"/>
    </source>
</evidence>
<dbReference type="AlphaFoldDB" id="A0A3A1YKH4"/>
<dbReference type="SUPFAM" id="SSF160191">
    <property type="entry name" value="YcgL-like"/>
    <property type="match status" value="1"/>
</dbReference>
<name>A0A3A1YKH4_9GAMM</name>
<organism evidence="1 2">
    <name type="scientific">Psittacicella gerlachiana</name>
    <dbReference type="NCBI Taxonomy" id="2028574"/>
    <lineage>
        <taxon>Bacteria</taxon>
        <taxon>Pseudomonadati</taxon>
        <taxon>Pseudomonadota</taxon>
        <taxon>Gammaproteobacteria</taxon>
        <taxon>Pasteurellales</taxon>
        <taxon>Psittacicellaceae</taxon>
        <taxon>Psittacicella</taxon>
    </lineage>
</organism>
<dbReference type="EMBL" id="NRJF01000007">
    <property type="protein sequence ID" value="RIY38763.1"/>
    <property type="molecule type" value="Genomic_DNA"/>
</dbReference>
<comment type="caution">
    <text evidence="1">The sequence shown here is derived from an EMBL/GenBank/DDBJ whole genome shotgun (WGS) entry which is preliminary data.</text>
</comment>
<sequence>MLVSIYTTKDSKYFLYVPFDAKLKTNLDLYEDIPEIVKDKFKSGRFIKTIDTEVKKLVQIESLEELHKALSTTGYYLFKIDEEFVERQIQRAIAK</sequence>